<dbReference type="EMBL" id="JBEHCU010000665">
    <property type="protein sequence ID" value="KAL1404226.1"/>
    <property type="molecule type" value="Genomic_DNA"/>
</dbReference>
<gene>
    <name evidence="1" type="ORF">pipiens_000853</name>
</gene>
<keyword evidence="2" id="KW-1185">Reference proteome</keyword>
<dbReference type="AlphaFoldDB" id="A0ABD1DWW0"/>
<accession>A0ABD1DWW0</accession>
<dbReference type="Proteomes" id="UP001562425">
    <property type="component" value="Unassembled WGS sequence"/>
</dbReference>
<reference evidence="1 2" key="1">
    <citation type="submission" date="2024-05" db="EMBL/GenBank/DDBJ databases">
        <title>Culex pipiens pipiens assembly and annotation.</title>
        <authorList>
            <person name="Alout H."/>
            <person name="Durand T."/>
        </authorList>
    </citation>
    <scope>NUCLEOTIDE SEQUENCE [LARGE SCALE GENOMIC DNA]</scope>
    <source>
        <strain evidence="1">HA-2024</strain>
        <tissue evidence="1">Whole body</tissue>
    </source>
</reference>
<protein>
    <submittedName>
        <fullName evidence="1">Uncharacterized protein</fullName>
    </submittedName>
</protein>
<name>A0ABD1DWW0_CULPP</name>
<organism evidence="1 2">
    <name type="scientific">Culex pipiens pipiens</name>
    <name type="common">Northern house mosquito</name>
    <dbReference type="NCBI Taxonomy" id="38569"/>
    <lineage>
        <taxon>Eukaryota</taxon>
        <taxon>Metazoa</taxon>
        <taxon>Ecdysozoa</taxon>
        <taxon>Arthropoda</taxon>
        <taxon>Hexapoda</taxon>
        <taxon>Insecta</taxon>
        <taxon>Pterygota</taxon>
        <taxon>Neoptera</taxon>
        <taxon>Endopterygota</taxon>
        <taxon>Diptera</taxon>
        <taxon>Nematocera</taxon>
        <taxon>Culicoidea</taxon>
        <taxon>Culicidae</taxon>
        <taxon>Culicinae</taxon>
        <taxon>Culicini</taxon>
        <taxon>Culex</taxon>
        <taxon>Culex</taxon>
    </lineage>
</organism>
<sequence length="39" mass="4149">GLAELITLHSRGIVCERLIVAAGTAIEPDRYAEVTPLIS</sequence>
<evidence type="ECO:0000313" key="1">
    <source>
        <dbReference type="EMBL" id="KAL1404226.1"/>
    </source>
</evidence>
<feature type="non-terminal residue" evidence="1">
    <location>
        <position position="39"/>
    </location>
</feature>
<feature type="non-terminal residue" evidence="1">
    <location>
        <position position="1"/>
    </location>
</feature>
<proteinExistence type="predicted"/>
<comment type="caution">
    <text evidence="1">The sequence shown here is derived from an EMBL/GenBank/DDBJ whole genome shotgun (WGS) entry which is preliminary data.</text>
</comment>
<evidence type="ECO:0000313" key="2">
    <source>
        <dbReference type="Proteomes" id="UP001562425"/>
    </source>
</evidence>